<keyword evidence="1" id="KW-0614">Plasmid</keyword>
<evidence type="ECO:0000313" key="2">
    <source>
        <dbReference type="Proteomes" id="UP000217211"/>
    </source>
</evidence>
<proteinExistence type="predicted"/>
<gene>
    <name evidence="1" type="ORF">SJ05684_b49300</name>
</gene>
<accession>A0A249PJJ5</accession>
<geneLocation type="plasmid" evidence="2">
    <name>psj05684b</name>
</geneLocation>
<name>A0A249PJJ5_9HYPH</name>
<reference evidence="1 2" key="1">
    <citation type="submission" date="2017-08" db="EMBL/GenBank/DDBJ databases">
        <title>Multipartite genome sequences of Sinorhizobium species nodulating soybeans.</title>
        <authorList>
            <person name="Tian C.F."/>
        </authorList>
    </citation>
    <scope>NUCLEOTIDE SEQUENCE [LARGE SCALE GENOMIC DNA]</scope>
    <source>
        <strain evidence="1 2">CCBAU 05684</strain>
        <plasmid evidence="2">psj05684b</plasmid>
    </source>
</reference>
<dbReference type="KEGG" id="esj:SJ05684_b49300"/>
<organism evidence="1 2">
    <name type="scientific">Sinorhizobium sojae CCBAU 05684</name>
    <dbReference type="NCBI Taxonomy" id="716928"/>
    <lineage>
        <taxon>Bacteria</taxon>
        <taxon>Pseudomonadati</taxon>
        <taxon>Pseudomonadota</taxon>
        <taxon>Alphaproteobacteria</taxon>
        <taxon>Hyphomicrobiales</taxon>
        <taxon>Rhizobiaceae</taxon>
        <taxon>Sinorhizobium/Ensifer group</taxon>
        <taxon>Sinorhizobium</taxon>
    </lineage>
</organism>
<protein>
    <submittedName>
        <fullName evidence="1">Uncharacterized protein</fullName>
    </submittedName>
</protein>
<dbReference type="Proteomes" id="UP000217211">
    <property type="component" value="Plasmid pSJ05684b"/>
</dbReference>
<sequence>MLERPHFPAIRPFPELQFASCAARKSPKRRTDAAHNFEYDLSAIYADDRPSGL</sequence>
<dbReference type="AlphaFoldDB" id="A0A249PJJ5"/>
<keyword evidence="2" id="KW-1185">Reference proteome</keyword>
<dbReference type="EMBL" id="CP023068">
    <property type="protein sequence ID" value="ASY65912.1"/>
    <property type="molecule type" value="Genomic_DNA"/>
</dbReference>
<evidence type="ECO:0000313" key="1">
    <source>
        <dbReference type="EMBL" id="ASY65912.1"/>
    </source>
</evidence>